<evidence type="ECO:0000313" key="2">
    <source>
        <dbReference type="Proteomes" id="UP000554482"/>
    </source>
</evidence>
<dbReference type="InterPro" id="IPR052579">
    <property type="entry name" value="Zinc_finger_SWIM"/>
</dbReference>
<organism evidence="1 2">
    <name type="scientific">Thalictrum thalictroides</name>
    <name type="common">Rue-anemone</name>
    <name type="synonym">Anemone thalictroides</name>
    <dbReference type="NCBI Taxonomy" id="46969"/>
    <lineage>
        <taxon>Eukaryota</taxon>
        <taxon>Viridiplantae</taxon>
        <taxon>Streptophyta</taxon>
        <taxon>Embryophyta</taxon>
        <taxon>Tracheophyta</taxon>
        <taxon>Spermatophyta</taxon>
        <taxon>Magnoliopsida</taxon>
        <taxon>Ranunculales</taxon>
        <taxon>Ranunculaceae</taxon>
        <taxon>Thalictroideae</taxon>
        <taxon>Thalictrum</taxon>
    </lineage>
</organism>
<dbReference type="PANTHER" id="PTHR31569:SF4">
    <property type="entry name" value="SWIM-TYPE DOMAIN-CONTAINING PROTEIN"/>
    <property type="match status" value="1"/>
</dbReference>
<keyword evidence="2" id="KW-1185">Reference proteome</keyword>
<dbReference type="OrthoDB" id="4327540at2759"/>
<name>A0A7J6W9T2_THATH</name>
<dbReference type="AlphaFoldDB" id="A0A7J6W9T2"/>
<dbReference type="PANTHER" id="PTHR31569">
    <property type="entry name" value="SWIM-TYPE DOMAIN-CONTAINING PROTEIN"/>
    <property type="match status" value="1"/>
</dbReference>
<sequence length="529" mass="61059">MSVFDDSVCPNFSSDNSDIIGEPFISTIETLPFTELYGSPDNVMNDLQDFAESQGFSFSKIRTKKHNPPRVGIKVGVMVIGCSKGAKIQASLGTKRKRPSKMTECPFRLTARENEGAWNLKLNCGDHNHAALDATAHSSHRNRAMTTEKVERIRYASQCGIRPRQILNEFRAEDPECKLKLIDIYNKKRDLRAAELKNNTPTQALALALGEREHWFHVLEKNPESQQITRLFMAHLPTAHRDIALINAIRNLYPRVSIILCIWHINMDVRAHATRIMSRKEEVDSLMKDWEVVVYSQTVSSYAENWNRFEEKYSSFHNLTHLNSPGKIGNSFQDLKADEYEAQVQQDIQKRYERVLAYLKESWLQPWEHHFVKCYTNRQLHFDTTTTQRAESAHRALKAQLGFSTGSLFTVVNSIELLLENQLKDWRQRLNGAKNVVAHQHRIPMFRKLINFVPGFGLWKVYEQYERVMKSLEPNGQPLEACTGTYEKTMGLPCSHRIAALYRNRSVLKPEDLHSHWLYSKPKITSFPS</sequence>
<protein>
    <submittedName>
        <fullName evidence="1">Transposase</fullName>
    </submittedName>
</protein>
<accession>A0A7J6W9T2</accession>
<comment type="caution">
    <text evidence="1">The sequence shown here is derived from an EMBL/GenBank/DDBJ whole genome shotgun (WGS) entry which is preliminary data.</text>
</comment>
<dbReference type="EMBL" id="JABWDY010019745">
    <property type="protein sequence ID" value="KAF5193693.1"/>
    <property type="molecule type" value="Genomic_DNA"/>
</dbReference>
<reference evidence="1 2" key="1">
    <citation type="submission" date="2020-06" db="EMBL/GenBank/DDBJ databases">
        <title>Transcriptomic and genomic resources for Thalictrum thalictroides and T. hernandezii: Facilitating candidate gene discovery in an emerging model plant lineage.</title>
        <authorList>
            <person name="Arias T."/>
            <person name="Riano-Pachon D.M."/>
            <person name="Di Stilio V.S."/>
        </authorList>
    </citation>
    <scope>NUCLEOTIDE SEQUENCE [LARGE SCALE GENOMIC DNA]</scope>
    <source>
        <strain evidence="2">cv. WT478/WT964</strain>
        <tissue evidence="1">Leaves</tissue>
    </source>
</reference>
<gene>
    <name evidence="1" type="ORF">FRX31_016719</name>
</gene>
<evidence type="ECO:0000313" key="1">
    <source>
        <dbReference type="EMBL" id="KAF5193693.1"/>
    </source>
</evidence>
<dbReference type="Proteomes" id="UP000554482">
    <property type="component" value="Unassembled WGS sequence"/>
</dbReference>
<proteinExistence type="predicted"/>